<evidence type="ECO:0000256" key="1">
    <source>
        <dbReference type="SAM" id="MobiDB-lite"/>
    </source>
</evidence>
<dbReference type="Proteomes" id="UP000815325">
    <property type="component" value="Unassembled WGS sequence"/>
</dbReference>
<comment type="caution">
    <text evidence="2">The sequence shown here is derived from an EMBL/GenBank/DDBJ whole genome shotgun (WGS) entry which is preliminary data.</text>
</comment>
<dbReference type="EMBL" id="MU069520">
    <property type="protein sequence ID" value="KAF5840199.1"/>
    <property type="molecule type" value="Genomic_DNA"/>
</dbReference>
<feature type="compositionally biased region" description="Pro residues" evidence="1">
    <location>
        <begin position="79"/>
        <end position="89"/>
    </location>
</feature>
<proteinExistence type="predicted"/>
<protein>
    <submittedName>
        <fullName evidence="2">Uncharacterized protein</fullName>
    </submittedName>
</protein>
<accession>A0ABQ7H012</accession>
<feature type="region of interest" description="Disordered" evidence="1">
    <location>
        <begin position="78"/>
        <end position="114"/>
    </location>
</feature>
<name>A0ABQ7H012_DUNSA</name>
<sequence length="268" mass="27880">TGLLNSFAGKSIDRMSSVPPRLVLESAWATAALGAQMTPKWLNQWTQAVQGPTLSALTPEDVSATLWALDFHFLGHIQPSPPSGPPAPSPSLAQSTTDSPNLEKDSASIDPASSAHGPVLVASAVSPPTTLLEALSARLGSFLPHSHKDSADSHGPGWSHHAGPFAPSQLAAMSATLACFGHVPSPDTSRVLAEGLQSAMMNQQQQEGQSSAAVLTAGEVVASLWSQARFKSQPPPGFVPAALASLQGKSLHALSQLQVRDTEIAFWP</sequence>
<evidence type="ECO:0000313" key="2">
    <source>
        <dbReference type="EMBL" id="KAF5840199.1"/>
    </source>
</evidence>
<gene>
    <name evidence="2" type="ORF">DUNSADRAFT_17416</name>
</gene>
<organism evidence="2 3">
    <name type="scientific">Dunaliella salina</name>
    <name type="common">Green alga</name>
    <name type="synonym">Protococcus salinus</name>
    <dbReference type="NCBI Taxonomy" id="3046"/>
    <lineage>
        <taxon>Eukaryota</taxon>
        <taxon>Viridiplantae</taxon>
        <taxon>Chlorophyta</taxon>
        <taxon>core chlorophytes</taxon>
        <taxon>Chlorophyceae</taxon>
        <taxon>CS clade</taxon>
        <taxon>Chlamydomonadales</taxon>
        <taxon>Dunaliellaceae</taxon>
        <taxon>Dunaliella</taxon>
    </lineage>
</organism>
<keyword evidence="3" id="KW-1185">Reference proteome</keyword>
<feature type="non-terminal residue" evidence="2">
    <location>
        <position position="1"/>
    </location>
</feature>
<reference evidence="2" key="1">
    <citation type="submission" date="2017-08" db="EMBL/GenBank/DDBJ databases">
        <authorList>
            <person name="Polle J.E."/>
            <person name="Barry K."/>
            <person name="Cushman J."/>
            <person name="Schmutz J."/>
            <person name="Tran D."/>
            <person name="Hathwaick L.T."/>
            <person name="Yim W.C."/>
            <person name="Jenkins J."/>
            <person name="Mckie-Krisberg Z.M."/>
            <person name="Prochnik S."/>
            <person name="Lindquist E."/>
            <person name="Dockter R.B."/>
            <person name="Adam C."/>
            <person name="Molina H."/>
            <person name="Bunkerborg J."/>
            <person name="Jin E."/>
            <person name="Buchheim M."/>
            <person name="Magnuson J."/>
        </authorList>
    </citation>
    <scope>NUCLEOTIDE SEQUENCE</scope>
    <source>
        <strain evidence="2">CCAP 19/18</strain>
    </source>
</reference>
<evidence type="ECO:0000313" key="3">
    <source>
        <dbReference type="Proteomes" id="UP000815325"/>
    </source>
</evidence>